<keyword evidence="6 8" id="KW-1133">Transmembrane helix</keyword>
<keyword evidence="7 8" id="KW-0472">Membrane</keyword>
<dbReference type="PANTHER" id="PTHR33908">
    <property type="entry name" value="MANNOSYLTRANSFERASE YKCB-RELATED"/>
    <property type="match status" value="1"/>
</dbReference>
<organism evidence="9 10">
    <name type="scientific">Tunturiibacter empetritectus</name>
    <dbReference type="NCBI Taxonomy" id="3069691"/>
    <lineage>
        <taxon>Bacteria</taxon>
        <taxon>Pseudomonadati</taxon>
        <taxon>Acidobacteriota</taxon>
        <taxon>Terriglobia</taxon>
        <taxon>Terriglobales</taxon>
        <taxon>Acidobacteriaceae</taxon>
        <taxon>Tunturiibacter</taxon>
    </lineage>
</organism>
<reference evidence="9" key="1">
    <citation type="submission" date="2020-08" db="EMBL/GenBank/DDBJ databases">
        <title>Genomic Encyclopedia of Type Strains, Phase IV (KMG-V): Genome sequencing to study the core and pangenomes of soil and plant-associated prokaryotes.</title>
        <authorList>
            <person name="Whitman W."/>
        </authorList>
    </citation>
    <scope>NUCLEOTIDE SEQUENCE [LARGE SCALE GENOMIC DNA]</scope>
    <source>
        <strain evidence="9">M8UP27</strain>
    </source>
</reference>
<feature type="transmembrane region" description="Helical" evidence="8">
    <location>
        <begin position="289"/>
        <end position="307"/>
    </location>
</feature>
<keyword evidence="10" id="KW-1185">Reference proteome</keyword>
<comment type="caution">
    <text evidence="9">The sequence shown here is derived from an EMBL/GenBank/DDBJ whole genome shotgun (WGS) entry which is preliminary data.</text>
</comment>
<dbReference type="PANTHER" id="PTHR33908:SF11">
    <property type="entry name" value="MEMBRANE PROTEIN"/>
    <property type="match status" value="1"/>
</dbReference>
<feature type="transmembrane region" description="Helical" evidence="8">
    <location>
        <begin position="68"/>
        <end position="100"/>
    </location>
</feature>
<accession>A0A7W8MSF2</accession>
<dbReference type="InterPro" id="IPR050297">
    <property type="entry name" value="LipidA_mod_glycosyltrf_83"/>
</dbReference>
<evidence type="ECO:0000256" key="3">
    <source>
        <dbReference type="ARBA" id="ARBA00022676"/>
    </source>
</evidence>
<protein>
    <recommendedName>
        <fullName evidence="11">Glycosyltransferase RgtA/B/C/D-like domain-containing protein</fullName>
    </recommendedName>
</protein>
<feature type="transmembrane region" description="Helical" evidence="8">
    <location>
        <begin position="206"/>
        <end position="227"/>
    </location>
</feature>
<evidence type="ECO:0000256" key="5">
    <source>
        <dbReference type="ARBA" id="ARBA00022692"/>
    </source>
</evidence>
<feature type="transmembrane region" description="Helical" evidence="8">
    <location>
        <begin position="183"/>
        <end position="199"/>
    </location>
</feature>
<keyword evidence="2" id="KW-1003">Cell membrane</keyword>
<dbReference type="GO" id="GO:0005886">
    <property type="term" value="C:plasma membrane"/>
    <property type="evidence" value="ECO:0007669"/>
    <property type="project" value="UniProtKB-SubCell"/>
</dbReference>
<feature type="transmembrane region" description="Helical" evidence="8">
    <location>
        <begin position="378"/>
        <end position="397"/>
    </location>
</feature>
<dbReference type="Proteomes" id="UP000568106">
    <property type="component" value="Unassembled WGS sequence"/>
</dbReference>
<feature type="transmembrane region" description="Helical" evidence="8">
    <location>
        <begin position="437"/>
        <end position="456"/>
    </location>
</feature>
<keyword evidence="4" id="KW-0808">Transferase</keyword>
<keyword evidence="3" id="KW-0328">Glycosyltransferase</keyword>
<feature type="transmembrane region" description="Helical" evidence="8">
    <location>
        <begin position="112"/>
        <end position="132"/>
    </location>
</feature>
<dbReference type="AlphaFoldDB" id="A0A7W8MSF2"/>
<dbReference type="GO" id="GO:0016763">
    <property type="term" value="F:pentosyltransferase activity"/>
    <property type="evidence" value="ECO:0007669"/>
    <property type="project" value="TreeGrafter"/>
</dbReference>
<evidence type="ECO:0000256" key="1">
    <source>
        <dbReference type="ARBA" id="ARBA00004651"/>
    </source>
</evidence>
<evidence type="ECO:0000313" key="10">
    <source>
        <dbReference type="Proteomes" id="UP000568106"/>
    </source>
</evidence>
<dbReference type="GO" id="GO:0009103">
    <property type="term" value="P:lipopolysaccharide biosynthetic process"/>
    <property type="evidence" value="ECO:0007669"/>
    <property type="project" value="UniProtKB-ARBA"/>
</dbReference>
<dbReference type="EMBL" id="JACHDY010000006">
    <property type="protein sequence ID" value="MBB5318911.1"/>
    <property type="molecule type" value="Genomic_DNA"/>
</dbReference>
<comment type="subcellular location">
    <subcellularLocation>
        <location evidence="1">Cell membrane</location>
        <topology evidence="1">Multi-pass membrane protein</topology>
    </subcellularLocation>
</comment>
<evidence type="ECO:0000256" key="2">
    <source>
        <dbReference type="ARBA" id="ARBA00022475"/>
    </source>
</evidence>
<evidence type="ECO:0008006" key="11">
    <source>
        <dbReference type="Google" id="ProtNLM"/>
    </source>
</evidence>
<feature type="transmembrane region" description="Helical" evidence="8">
    <location>
        <begin position="409"/>
        <end position="425"/>
    </location>
</feature>
<feature type="transmembrane region" description="Helical" evidence="8">
    <location>
        <begin position="345"/>
        <end position="366"/>
    </location>
</feature>
<feature type="transmembrane region" description="Helical" evidence="8">
    <location>
        <begin position="9"/>
        <end position="31"/>
    </location>
</feature>
<keyword evidence="5 8" id="KW-0812">Transmembrane</keyword>
<feature type="transmembrane region" description="Helical" evidence="8">
    <location>
        <begin position="259"/>
        <end position="277"/>
    </location>
</feature>
<evidence type="ECO:0000256" key="8">
    <source>
        <dbReference type="SAM" id="Phobius"/>
    </source>
</evidence>
<proteinExistence type="predicted"/>
<sequence>MSIENRRGVFYPALICAFALAAAVAISHPVLELATNDDWSYVWSARVLADTGHVVYNGWGAMMLGWQLYLGALFIKLFGFSFTAARISVLIVSIGTVVLIQRLFLRFGISQWNATIATLTIALSPLFLPLAYSFMSDVPSFFCLIVCFYSCVRAIQAGTDRAAAGWLVFAALSNVLGGTVRQVAWLGALVVVPCTTWYLRRRAGVILTGVVVWLMSAIAIVGCIHWFNHQPYSLREGLLSNPHTLVELVVTVKKSIKNSFAACLYVLPVLIGFLWKFPLGSERARKQSAIVGAFLVLITLFFIFHRGSSDWLAPFSGNIVTEKGLDNASGMAGNPPDILSFSVRLILSIVTFAAAISFLLLGWNSYSVENRASQSVSAFPWEALLTIFGPFTLVYVFLLVTRTDIFDRYLLPLIFVFLVILLRVYEEEVGARLPKISLFLVLLFGAFAVAGMHDLFAMGRARLTAADEILAAGVVRTEIQGGFEYDGWTQLESTGYMNNDRIRIPAGAFHPKNIPANVPAGCYFGFWVYTPSINPRYILSVDQSSCYSPSQFAPVSYNAWLSPHTRTIYIHKVP</sequence>
<evidence type="ECO:0000256" key="6">
    <source>
        <dbReference type="ARBA" id="ARBA00022989"/>
    </source>
</evidence>
<gene>
    <name evidence="9" type="ORF">HDF09_003610</name>
</gene>
<name>A0A7W8MSF2_9BACT</name>
<feature type="transmembrane region" description="Helical" evidence="8">
    <location>
        <begin position="138"/>
        <end position="155"/>
    </location>
</feature>
<evidence type="ECO:0000256" key="4">
    <source>
        <dbReference type="ARBA" id="ARBA00022679"/>
    </source>
</evidence>
<evidence type="ECO:0000256" key="7">
    <source>
        <dbReference type="ARBA" id="ARBA00023136"/>
    </source>
</evidence>
<evidence type="ECO:0000313" key="9">
    <source>
        <dbReference type="EMBL" id="MBB5318911.1"/>
    </source>
</evidence>